<dbReference type="RefSeq" id="WP_182304479.1">
    <property type="nucleotide sequence ID" value="NZ_CP059896.1"/>
</dbReference>
<keyword evidence="2" id="KW-1185">Reference proteome</keyword>
<dbReference type="EMBL" id="JBHRTG010000019">
    <property type="protein sequence ID" value="MFC3165308.1"/>
    <property type="molecule type" value="Genomic_DNA"/>
</dbReference>
<protein>
    <recommendedName>
        <fullName evidence="3">Transglutaminase-like domain-containing protein</fullName>
    </recommendedName>
</protein>
<comment type="caution">
    <text evidence="1">The sequence shown here is derived from an EMBL/GenBank/DDBJ whole genome shotgun (WGS) entry which is preliminary data.</text>
</comment>
<name>A0ABV7I716_9HYPH</name>
<accession>A0ABV7I716</accession>
<evidence type="ECO:0000313" key="1">
    <source>
        <dbReference type="EMBL" id="MFC3165308.1"/>
    </source>
</evidence>
<dbReference type="Proteomes" id="UP001595647">
    <property type="component" value="Unassembled WGS sequence"/>
</dbReference>
<proteinExistence type="predicted"/>
<evidence type="ECO:0008006" key="3">
    <source>
        <dbReference type="Google" id="ProtNLM"/>
    </source>
</evidence>
<evidence type="ECO:0000313" key="2">
    <source>
        <dbReference type="Proteomes" id="UP001595647"/>
    </source>
</evidence>
<organism evidence="1 2">
    <name type="scientific">Ciceribacter thiooxidans</name>
    <dbReference type="NCBI Taxonomy" id="1969821"/>
    <lineage>
        <taxon>Bacteria</taxon>
        <taxon>Pseudomonadati</taxon>
        <taxon>Pseudomonadota</taxon>
        <taxon>Alphaproteobacteria</taxon>
        <taxon>Hyphomicrobiales</taxon>
        <taxon>Rhizobiaceae</taxon>
        <taxon>Ciceribacter</taxon>
    </lineage>
</organism>
<sequence length="177" mass="18957">MKAPELHPSAAPAIADPSPVRVILVQGAAARYMPLAKQIAEHLLNFLNNFPYLRDGQGNCGEVAAIAHAVATCAGYEPRLLGGNCLDANGRAPFGRRGGHYWVEMPDGTVIDGAGTNRVQVYRPGDLNLRMIPIVGYRRGAACMRKVKSWLDLSATLQEKIGKSGNYPGLSQMEAAS</sequence>
<gene>
    <name evidence="1" type="ORF">ACFOHV_18645</name>
</gene>
<reference evidence="2" key="1">
    <citation type="journal article" date="2019" name="Int. J. Syst. Evol. Microbiol.">
        <title>The Global Catalogue of Microorganisms (GCM) 10K type strain sequencing project: providing services to taxonomists for standard genome sequencing and annotation.</title>
        <authorList>
            <consortium name="The Broad Institute Genomics Platform"/>
            <consortium name="The Broad Institute Genome Sequencing Center for Infectious Disease"/>
            <person name="Wu L."/>
            <person name="Ma J."/>
        </authorList>
    </citation>
    <scope>NUCLEOTIDE SEQUENCE [LARGE SCALE GENOMIC DNA]</scope>
    <source>
        <strain evidence="2">KCTC 52231</strain>
    </source>
</reference>